<evidence type="ECO:0000256" key="4">
    <source>
        <dbReference type="ARBA" id="ARBA00022801"/>
    </source>
</evidence>
<dbReference type="Gene3D" id="2.60.40.10">
    <property type="entry name" value="Immunoglobulins"/>
    <property type="match status" value="1"/>
</dbReference>
<evidence type="ECO:0000259" key="11">
    <source>
        <dbReference type="Pfam" id="PF06280"/>
    </source>
</evidence>
<dbReference type="PROSITE" id="PS00136">
    <property type="entry name" value="SUBTILASE_ASP"/>
    <property type="match status" value="1"/>
</dbReference>
<dbReference type="InterPro" id="IPR036852">
    <property type="entry name" value="Peptidase_S8/S53_dom_sf"/>
</dbReference>
<feature type="signal peptide" evidence="9">
    <location>
        <begin position="1"/>
        <end position="27"/>
    </location>
</feature>
<evidence type="ECO:0000256" key="9">
    <source>
        <dbReference type="SAM" id="SignalP"/>
    </source>
</evidence>
<reference evidence="12" key="2">
    <citation type="journal article" date="2019" name="IMA Fungus">
        <title>Genome sequencing and comparison of five Tilletia species to identify candidate genes for the detection of regulated species infecting wheat.</title>
        <authorList>
            <person name="Nguyen H.D.T."/>
            <person name="Sultana T."/>
            <person name="Kesanakurti P."/>
            <person name="Hambleton S."/>
        </authorList>
    </citation>
    <scope>NUCLEOTIDE SEQUENCE</scope>
    <source>
        <strain evidence="12">DAOMC 236422</strain>
    </source>
</reference>
<evidence type="ECO:0000256" key="8">
    <source>
        <dbReference type="SAM" id="MobiDB-lite"/>
    </source>
</evidence>
<evidence type="ECO:0000256" key="3">
    <source>
        <dbReference type="ARBA" id="ARBA00022729"/>
    </source>
</evidence>
<dbReference type="PANTHER" id="PTHR43806:SF66">
    <property type="entry name" value="SERIN ENDOPEPTIDASE"/>
    <property type="match status" value="1"/>
</dbReference>
<evidence type="ECO:0000256" key="5">
    <source>
        <dbReference type="ARBA" id="ARBA00022825"/>
    </source>
</evidence>
<reference evidence="12" key="1">
    <citation type="submission" date="2016-04" db="EMBL/GenBank/DDBJ databases">
        <authorList>
            <person name="Nguyen H.D."/>
            <person name="Samba Siva P."/>
            <person name="Cullis J."/>
            <person name="Levesque C.A."/>
            <person name="Hambleton S."/>
        </authorList>
    </citation>
    <scope>NUCLEOTIDE SEQUENCE</scope>
    <source>
        <strain evidence="12">DAOMC 236422</strain>
    </source>
</reference>
<keyword evidence="13" id="KW-1185">Reference proteome</keyword>
<feature type="non-terminal residue" evidence="12">
    <location>
        <position position="1"/>
    </location>
</feature>
<evidence type="ECO:0000256" key="6">
    <source>
        <dbReference type="PIRSR" id="PIRSR615500-1"/>
    </source>
</evidence>
<dbReference type="Pfam" id="PF00082">
    <property type="entry name" value="Peptidase_S8"/>
    <property type="match status" value="1"/>
</dbReference>
<dbReference type="PROSITE" id="PS51892">
    <property type="entry name" value="SUBTILASE"/>
    <property type="match status" value="1"/>
</dbReference>
<feature type="chain" id="PRO_5036469434" evidence="9">
    <location>
        <begin position="28"/>
        <end position="894"/>
    </location>
</feature>
<dbReference type="Proteomes" id="UP000078113">
    <property type="component" value="Unassembled WGS sequence"/>
</dbReference>
<dbReference type="InterPro" id="IPR010435">
    <property type="entry name" value="C5a/SBT2-like_Fn3"/>
</dbReference>
<feature type="active site" description="Charge relay system" evidence="6 7">
    <location>
        <position position="265"/>
    </location>
</feature>
<feature type="domain" description="C5a peptidase/Subtilisin-like protease SBT2-like Fn3-like" evidence="11">
    <location>
        <begin position="657"/>
        <end position="770"/>
    </location>
</feature>
<name>A0A8X7N658_9BASI</name>
<feature type="region of interest" description="Disordered" evidence="8">
    <location>
        <begin position="150"/>
        <end position="175"/>
    </location>
</feature>
<feature type="domain" description="Peptidase S8/S53" evidence="10">
    <location>
        <begin position="198"/>
        <end position="619"/>
    </location>
</feature>
<keyword evidence="4 7" id="KW-0378">Hydrolase</keyword>
<dbReference type="InterPro" id="IPR050131">
    <property type="entry name" value="Peptidase_S8_subtilisin-like"/>
</dbReference>
<sequence>MVKALWAALRLLAILPVFLNCSTVTVASLKSKSHTGLNTQKDSTAQKHVPGGYVVLFKNEAASKPLKASDRTESVDDTVHTAFEQFLSQKNVPYTTRIKFKSTNMVSAMSLQLHNEDDLSALHKFDGTADVFKIGVASIDSLKPVRASMHHRSVADKHHKHHHHHSAKPNHAGATAQDTFTPHVMTGIDKVHADGNFGQGIVIGLLDSGVDYTHHALNGGQEDGKPCFGPSCPISGGMSFFDANNNLSISADPFPYCNDGGEFEHGTHTAGTIIANDKIRGFTGGSPGAKLNAYRTLDCNSGADDDIIAAALQRAFFDGVDVISMSLSTPSGWREGFLNVVTKRITDAGLYMVTSAGNVGDAGAFYAKAPAGGEGVHAVGSVGNLHIPGFTATVNTKSSSFTFVYAAGNPVSLNGTHSFPVFLNSLTGVNDTCAPLKKSTSLKNSIPVIALGSDCYSSDQANNIIAANASIALWYYNDDSSTFLTADVDLGIPGFQALITDEKSGRRIVEAVKAEGKVTIDFSNPQASYIEDDVGGGFMAPYSNYGPDWELDSYVGSSSVGSNILSTFPLSKGGYGVISGTSMSTPLTASAYALYLSAKGKKETPAQLRSVFATTATPLPYNSTIKVLNTVAQQGGGLINVARAIASTSRVWPDRLSLNDTEFFNGTQKLTITNIGPGPQKMHVGHMPAGTVYTRGEDGWSDGSALIPQTKDQATVTVTPSHFTVAPGQSKTVTVTFKAPKSNQKTMPLFSGYITFKSDEDSGSLNVPYLGVAAKIRELPIIYKDESLAVPAIVDPTSKSMVNDSATYNLQTADQQPIFQYALQAGTALVTIDLIYANSTTATSFRRDAAPPSHSSSSAADIPAGTIVGNLGTAMWDPRSYDTPGTVTITEKMY</sequence>
<dbReference type="GO" id="GO:0006508">
    <property type="term" value="P:proteolysis"/>
    <property type="evidence" value="ECO:0007669"/>
    <property type="project" value="UniProtKB-KW"/>
</dbReference>
<dbReference type="InterPro" id="IPR015500">
    <property type="entry name" value="Peptidase_S8_subtilisin-rel"/>
</dbReference>
<dbReference type="AlphaFoldDB" id="A0A8X7N658"/>
<dbReference type="InterPro" id="IPR013783">
    <property type="entry name" value="Ig-like_fold"/>
</dbReference>
<organism evidence="12 13">
    <name type="scientific">Tilletia walkeri</name>
    <dbReference type="NCBI Taxonomy" id="117179"/>
    <lineage>
        <taxon>Eukaryota</taxon>
        <taxon>Fungi</taxon>
        <taxon>Dikarya</taxon>
        <taxon>Basidiomycota</taxon>
        <taxon>Ustilaginomycotina</taxon>
        <taxon>Exobasidiomycetes</taxon>
        <taxon>Tilletiales</taxon>
        <taxon>Tilletiaceae</taxon>
        <taxon>Tilletia</taxon>
    </lineage>
</organism>
<evidence type="ECO:0000256" key="2">
    <source>
        <dbReference type="ARBA" id="ARBA00022670"/>
    </source>
</evidence>
<feature type="active site" description="Charge relay system" evidence="6 7">
    <location>
        <position position="582"/>
    </location>
</feature>
<dbReference type="EMBL" id="LWDG02000259">
    <property type="protein sequence ID" value="KAE8267098.1"/>
    <property type="molecule type" value="Genomic_DNA"/>
</dbReference>
<comment type="caution">
    <text evidence="12">The sequence shown here is derived from an EMBL/GenBank/DDBJ whole genome shotgun (WGS) entry which is preliminary data.</text>
</comment>
<evidence type="ECO:0000256" key="1">
    <source>
        <dbReference type="ARBA" id="ARBA00011073"/>
    </source>
</evidence>
<evidence type="ECO:0000313" key="13">
    <source>
        <dbReference type="Proteomes" id="UP000078113"/>
    </source>
</evidence>
<dbReference type="InterPro" id="IPR023827">
    <property type="entry name" value="Peptidase_S8_Asp-AS"/>
</dbReference>
<keyword evidence="5 7" id="KW-0720">Serine protease</keyword>
<comment type="similarity">
    <text evidence="1 7">Belongs to the peptidase S8 family.</text>
</comment>
<evidence type="ECO:0000313" key="12">
    <source>
        <dbReference type="EMBL" id="KAE8267098.1"/>
    </source>
</evidence>
<dbReference type="Pfam" id="PF06280">
    <property type="entry name" value="fn3_5"/>
    <property type="match status" value="1"/>
</dbReference>
<dbReference type="GO" id="GO:0004252">
    <property type="term" value="F:serine-type endopeptidase activity"/>
    <property type="evidence" value="ECO:0007669"/>
    <property type="project" value="UniProtKB-UniRule"/>
</dbReference>
<accession>A0A8X7N658</accession>
<dbReference type="GO" id="GO:0016020">
    <property type="term" value="C:membrane"/>
    <property type="evidence" value="ECO:0007669"/>
    <property type="project" value="InterPro"/>
</dbReference>
<evidence type="ECO:0000256" key="7">
    <source>
        <dbReference type="PROSITE-ProRule" id="PRU01240"/>
    </source>
</evidence>
<dbReference type="Gene3D" id="3.40.50.200">
    <property type="entry name" value="Peptidase S8/S53 domain"/>
    <property type="match status" value="2"/>
</dbReference>
<feature type="active site" description="Charge relay system" evidence="6 7">
    <location>
        <position position="207"/>
    </location>
</feature>
<feature type="compositionally biased region" description="Basic residues" evidence="8">
    <location>
        <begin position="150"/>
        <end position="168"/>
    </location>
</feature>
<keyword evidence="3 9" id="KW-0732">Signal</keyword>
<dbReference type="PRINTS" id="PR00723">
    <property type="entry name" value="SUBTILISIN"/>
</dbReference>
<evidence type="ECO:0000259" key="10">
    <source>
        <dbReference type="Pfam" id="PF00082"/>
    </source>
</evidence>
<gene>
    <name evidence="12" type="ORF">A4X09_0g5246</name>
</gene>
<keyword evidence="2 7" id="KW-0645">Protease</keyword>
<dbReference type="GO" id="GO:0005615">
    <property type="term" value="C:extracellular space"/>
    <property type="evidence" value="ECO:0007669"/>
    <property type="project" value="TreeGrafter"/>
</dbReference>
<dbReference type="InterPro" id="IPR000209">
    <property type="entry name" value="Peptidase_S8/S53_dom"/>
</dbReference>
<dbReference type="PANTHER" id="PTHR43806">
    <property type="entry name" value="PEPTIDASE S8"/>
    <property type="match status" value="1"/>
</dbReference>
<dbReference type="SUPFAM" id="SSF52743">
    <property type="entry name" value="Subtilisin-like"/>
    <property type="match status" value="1"/>
</dbReference>
<proteinExistence type="inferred from homology"/>
<protein>
    <submittedName>
        <fullName evidence="12">Uncharacterized protein</fullName>
    </submittedName>
</protein>